<sequence>MAKNITLKLSASNLGPHESLKTQLQIGSIGIGIYANNGSGKTFLSRAFRLATKKEYNPTDSNKLLTLQQSKGDFKLDISNLKEPGRNRIYDFKLIRNSEPLVRNNTGYIFRVFNDDYIKENLEVSKYRPNGEIEGYILGKEKIDLSKEKDELKSLKAKKTSTKEEIKVHINSALTELNKLSIRKNTSEYQSIHLNNILLNEYTPIEEESFSKLLIKHNQLKSIPVDLKDIFPIDLIKPSNTLNQIISFLKEPFTKSKIAEEFKLKVKHKQEFIENGINLIDPDGNTCPFCEQTLQNSALKLIDQYVEYLNETEAKQIKKANDLFAQLRSERKDFSTLFKTGLKRISEFNKSKIYIPSIENDSLLEFKDLSELDKDYQLIKILLDEKKEDISKTIKTSELQSSVQSIENWIIDSNTSIEKNNTILKSFNKKKNNINSERLELNRRLCKSKFLEIKKDNSERIESIKGLSVTIDKLFKNIAEKEQNEKVSKKEKVIESFKDLLTKFFGDKYSFDEQTFCIKFQNELLESNASDVLSTGEKSMIAFCYFIAETHIEVSSENDYQKLFFVVDDPISSQDFHFVYATAQIIRTLDKIFKIDKRKLRLILMTHNLEFMSIITRNNIISQKYILANGRIKSLSNELIMPYEEHLRDIYNVANGIIKPSHTTPNSLRHIIETINRFTSPDKELADFCNEIDGYAENEFLFSLMHDGSHGGIRQQKAYTESMIKSASKVVINYVETNFKGQIKLIEK</sequence>
<feature type="coiled-coil region" evidence="1">
    <location>
        <begin position="424"/>
        <end position="484"/>
    </location>
</feature>
<name>A0A2S7UDF7_9FLAO</name>
<evidence type="ECO:0000256" key="1">
    <source>
        <dbReference type="SAM" id="Coils"/>
    </source>
</evidence>
<reference evidence="3 4" key="1">
    <citation type="submission" date="2017-01" db="EMBL/GenBank/DDBJ databases">
        <title>Trade-off between light-utilization and light-protection in marine flavobacteria.</title>
        <authorList>
            <person name="Kumagai Y."/>
            <person name="Yoshizawa S."/>
            <person name="Kogure K."/>
            <person name="Iwasaki W."/>
        </authorList>
    </citation>
    <scope>NUCLEOTIDE SEQUENCE [LARGE SCALE GENOMIC DNA]</scope>
    <source>
        <strain evidence="3 4">KCTC 32109</strain>
    </source>
</reference>
<feature type="domain" description="Protein CR006 P-loop" evidence="2">
    <location>
        <begin position="33"/>
        <end position="725"/>
    </location>
</feature>
<organism evidence="3 4">
    <name type="scientific">Nonlabens arenilitoris</name>
    <dbReference type="NCBI Taxonomy" id="1217969"/>
    <lineage>
        <taxon>Bacteria</taxon>
        <taxon>Pseudomonadati</taxon>
        <taxon>Bacteroidota</taxon>
        <taxon>Flavobacteriia</taxon>
        <taxon>Flavobacteriales</taxon>
        <taxon>Flavobacteriaceae</taxon>
        <taxon>Nonlabens</taxon>
    </lineage>
</organism>
<dbReference type="Pfam" id="PF13166">
    <property type="entry name" value="AAA_13"/>
    <property type="match status" value="1"/>
</dbReference>
<feature type="coiled-coil region" evidence="1">
    <location>
        <begin position="138"/>
        <end position="165"/>
    </location>
</feature>
<gene>
    <name evidence="3" type="ORF">BST92_12330</name>
</gene>
<evidence type="ECO:0000259" key="2">
    <source>
        <dbReference type="Pfam" id="PF13166"/>
    </source>
</evidence>
<dbReference type="AlphaFoldDB" id="A0A2S7UDF7"/>
<keyword evidence="1" id="KW-0175">Coiled coil</keyword>
<dbReference type="Proteomes" id="UP000239747">
    <property type="component" value="Unassembled WGS sequence"/>
</dbReference>
<dbReference type="SUPFAM" id="SSF75712">
    <property type="entry name" value="Rad50 coiled-coil Zn hook"/>
    <property type="match status" value="1"/>
</dbReference>
<proteinExistence type="predicted"/>
<keyword evidence="4" id="KW-1185">Reference proteome</keyword>
<dbReference type="RefSeq" id="WP_105071735.1">
    <property type="nucleotide sequence ID" value="NZ_MTPW01000001.1"/>
</dbReference>
<dbReference type="SUPFAM" id="SSF52540">
    <property type="entry name" value="P-loop containing nucleoside triphosphate hydrolases"/>
    <property type="match status" value="1"/>
</dbReference>
<dbReference type="EMBL" id="MTPW01000001">
    <property type="protein sequence ID" value="PQJ32667.1"/>
    <property type="molecule type" value="Genomic_DNA"/>
</dbReference>
<dbReference type="InterPro" id="IPR027417">
    <property type="entry name" value="P-loop_NTPase"/>
</dbReference>
<dbReference type="OrthoDB" id="9795565at2"/>
<evidence type="ECO:0000313" key="4">
    <source>
        <dbReference type="Proteomes" id="UP000239747"/>
    </source>
</evidence>
<comment type="caution">
    <text evidence="3">The sequence shown here is derived from an EMBL/GenBank/DDBJ whole genome shotgun (WGS) entry which is preliminary data.</text>
</comment>
<dbReference type="Gene3D" id="3.40.50.300">
    <property type="entry name" value="P-loop containing nucleotide triphosphate hydrolases"/>
    <property type="match status" value="1"/>
</dbReference>
<evidence type="ECO:0000313" key="3">
    <source>
        <dbReference type="EMBL" id="PQJ32667.1"/>
    </source>
</evidence>
<protein>
    <recommendedName>
        <fullName evidence="2">Protein CR006 P-loop domain-containing protein</fullName>
    </recommendedName>
</protein>
<dbReference type="InterPro" id="IPR026866">
    <property type="entry name" value="CR006_AAA"/>
</dbReference>
<accession>A0A2S7UDF7</accession>